<comment type="caution">
    <text evidence="6">The sequence shown here is derived from an EMBL/GenBank/DDBJ whole genome shotgun (WGS) entry which is preliminary data.</text>
</comment>
<dbReference type="PROSITE" id="PS51073">
    <property type="entry name" value="RPEL"/>
    <property type="match status" value="1"/>
</dbReference>
<proteinExistence type="inferred from homology"/>
<evidence type="ECO:0000256" key="4">
    <source>
        <dbReference type="PROSITE-ProRule" id="PRU00401"/>
    </source>
</evidence>
<dbReference type="EMBL" id="QKKF02004167">
    <property type="protein sequence ID" value="RZF47509.1"/>
    <property type="molecule type" value="Genomic_DNA"/>
</dbReference>
<sequence>MRLRYEKTKKQNGAALRTNSLGSGTRTPPLERKSKFSALGRLFKPWKWKRKKKSEKFEAASRSLERKISVRAPRDELVQKGILILESPTNPYPTPNPPASHHQMPPSLQGNMVGDSLSPCGYQQHPPSGAFVLPPLGEFTNYIIIRIHRNQS</sequence>
<comment type="similarity">
    <text evidence="1">Belongs to the phosphatase and actin regulator family.</text>
</comment>
<evidence type="ECO:0000256" key="3">
    <source>
        <dbReference type="ARBA" id="ARBA00023203"/>
    </source>
</evidence>
<feature type="repeat" description="RPEL" evidence="4">
    <location>
        <begin position="62"/>
        <end position="87"/>
    </location>
</feature>
<dbReference type="PANTHER" id="PTHR12751">
    <property type="entry name" value="PHOSPHATASE AND ACTIN REGULATOR PHACTR"/>
    <property type="match status" value="1"/>
</dbReference>
<evidence type="ECO:0000256" key="5">
    <source>
        <dbReference type="SAM" id="MobiDB-lite"/>
    </source>
</evidence>
<accession>A0A482XPZ7</accession>
<dbReference type="InParanoid" id="A0A482XPZ7"/>
<dbReference type="OrthoDB" id="5563016at2759"/>
<dbReference type="InterPro" id="IPR004018">
    <property type="entry name" value="RPEL_repeat"/>
</dbReference>
<dbReference type="PANTHER" id="PTHR12751:SF18">
    <property type="entry name" value="PHOSPHATASE AND ACTIN REGULATOR 1"/>
    <property type="match status" value="1"/>
</dbReference>
<feature type="compositionally biased region" description="Polar residues" evidence="5">
    <location>
        <begin position="17"/>
        <end position="26"/>
    </location>
</feature>
<keyword evidence="2" id="KW-0677">Repeat</keyword>
<dbReference type="AlphaFoldDB" id="A0A482XPZ7"/>
<protein>
    <recommendedName>
        <fullName evidence="8">Phosphatase and actin regulator 1</fullName>
    </recommendedName>
</protein>
<reference evidence="6 7" key="1">
    <citation type="journal article" date="2017" name="Gigascience">
        <title>Genome sequence of the small brown planthopper, Laodelphax striatellus.</title>
        <authorList>
            <person name="Zhu J."/>
            <person name="Jiang F."/>
            <person name="Wang X."/>
            <person name="Yang P."/>
            <person name="Bao Y."/>
            <person name="Zhao W."/>
            <person name="Wang W."/>
            <person name="Lu H."/>
            <person name="Wang Q."/>
            <person name="Cui N."/>
            <person name="Li J."/>
            <person name="Chen X."/>
            <person name="Luo L."/>
            <person name="Yu J."/>
            <person name="Kang L."/>
            <person name="Cui F."/>
        </authorList>
    </citation>
    <scope>NUCLEOTIDE SEQUENCE [LARGE SCALE GENOMIC DNA]</scope>
    <source>
        <strain evidence="6">Lst14</strain>
    </source>
</reference>
<feature type="region of interest" description="Disordered" evidence="5">
    <location>
        <begin position="1"/>
        <end position="31"/>
    </location>
</feature>
<evidence type="ECO:0008006" key="8">
    <source>
        <dbReference type="Google" id="ProtNLM"/>
    </source>
</evidence>
<organism evidence="6 7">
    <name type="scientific">Laodelphax striatellus</name>
    <name type="common">Small brown planthopper</name>
    <name type="synonym">Delphax striatella</name>
    <dbReference type="NCBI Taxonomy" id="195883"/>
    <lineage>
        <taxon>Eukaryota</taxon>
        <taxon>Metazoa</taxon>
        <taxon>Ecdysozoa</taxon>
        <taxon>Arthropoda</taxon>
        <taxon>Hexapoda</taxon>
        <taxon>Insecta</taxon>
        <taxon>Pterygota</taxon>
        <taxon>Neoptera</taxon>
        <taxon>Paraneoptera</taxon>
        <taxon>Hemiptera</taxon>
        <taxon>Auchenorrhyncha</taxon>
        <taxon>Fulgoroidea</taxon>
        <taxon>Delphacidae</taxon>
        <taxon>Criomorphinae</taxon>
        <taxon>Laodelphax</taxon>
    </lineage>
</organism>
<dbReference type="GO" id="GO:0030036">
    <property type="term" value="P:actin cytoskeleton organization"/>
    <property type="evidence" value="ECO:0007669"/>
    <property type="project" value="TreeGrafter"/>
</dbReference>
<evidence type="ECO:0000313" key="7">
    <source>
        <dbReference type="Proteomes" id="UP000291343"/>
    </source>
</evidence>
<gene>
    <name evidence="6" type="ORF">LSTR_LSTR013331</name>
</gene>
<feature type="region of interest" description="Disordered" evidence="5">
    <location>
        <begin position="86"/>
        <end position="108"/>
    </location>
</feature>
<dbReference type="SMR" id="A0A482XPZ7"/>
<dbReference type="Proteomes" id="UP000291343">
    <property type="component" value="Unassembled WGS sequence"/>
</dbReference>
<dbReference type="STRING" id="195883.A0A482XPZ7"/>
<keyword evidence="3" id="KW-0009">Actin-binding</keyword>
<dbReference type="Pfam" id="PF02755">
    <property type="entry name" value="RPEL"/>
    <property type="match status" value="1"/>
</dbReference>
<dbReference type="GO" id="GO:0003779">
    <property type="term" value="F:actin binding"/>
    <property type="evidence" value="ECO:0007669"/>
    <property type="project" value="UniProtKB-KW"/>
</dbReference>
<evidence type="ECO:0000256" key="1">
    <source>
        <dbReference type="ARBA" id="ARBA00009795"/>
    </source>
</evidence>
<evidence type="ECO:0000256" key="2">
    <source>
        <dbReference type="ARBA" id="ARBA00022737"/>
    </source>
</evidence>
<evidence type="ECO:0000313" key="6">
    <source>
        <dbReference type="EMBL" id="RZF47509.1"/>
    </source>
</evidence>
<name>A0A482XPZ7_LAOST</name>
<keyword evidence="7" id="KW-1185">Reference proteome</keyword>